<dbReference type="EMBL" id="UINC01013616">
    <property type="protein sequence ID" value="SVA58709.1"/>
    <property type="molecule type" value="Genomic_DNA"/>
</dbReference>
<keyword evidence="1" id="KW-0092">Biotin</keyword>
<dbReference type="Gene3D" id="2.40.50.100">
    <property type="match status" value="1"/>
</dbReference>
<reference evidence="3" key="1">
    <citation type="submission" date="2018-05" db="EMBL/GenBank/DDBJ databases">
        <authorList>
            <person name="Lanie J.A."/>
            <person name="Ng W.-L."/>
            <person name="Kazmierczak K.M."/>
            <person name="Andrzejewski T.M."/>
            <person name="Davidsen T.M."/>
            <person name="Wayne K.J."/>
            <person name="Tettelin H."/>
            <person name="Glass J.I."/>
            <person name="Rusch D."/>
            <person name="Podicherti R."/>
            <person name="Tsui H.-C.T."/>
            <person name="Winkler M.E."/>
        </authorList>
    </citation>
    <scope>NUCLEOTIDE SEQUENCE</scope>
</reference>
<dbReference type="SUPFAM" id="SSF51230">
    <property type="entry name" value="Single hybrid motif"/>
    <property type="match status" value="1"/>
</dbReference>
<evidence type="ECO:0000259" key="2">
    <source>
        <dbReference type="PROSITE" id="PS50968"/>
    </source>
</evidence>
<name>A0A381X1Q2_9ZZZZ</name>
<feature type="domain" description="Lipoyl-binding" evidence="2">
    <location>
        <begin position="1"/>
        <end position="72"/>
    </location>
</feature>
<proteinExistence type="predicted"/>
<sequence length="72" mass="7878">MTTEVKTTVPGNIWKVLVKEGDQVKKGDILFIMEVMKTEVNHDSPVDGKVTKVNIVNDQEGVDPGTVAIVIE</sequence>
<organism evidence="3">
    <name type="scientific">marine metagenome</name>
    <dbReference type="NCBI Taxonomy" id="408172"/>
    <lineage>
        <taxon>unclassified sequences</taxon>
        <taxon>metagenomes</taxon>
        <taxon>ecological metagenomes</taxon>
    </lineage>
</organism>
<dbReference type="InterPro" id="IPR000089">
    <property type="entry name" value="Biotin_lipoyl"/>
</dbReference>
<evidence type="ECO:0000256" key="1">
    <source>
        <dbReference type="ARBA" id="ARBA00023267"/>
    </source>
</evidence>
<dbReference type="InterPro" id="IPR011053">
    <property type="entry name" value="Single_hybrid_motif"/>
</dbReference>
<gene>
    <name evidence="3" type="ORF">METZ01_LOCUS111563</name>
</gene>
<dbReference type="PANTHER" id="PTHR45266">
    <property type="entry name" value="OXALOACETATE DECARBOXYLASE ALPHA CHAIN"/>
    <property type="match status" value="1"/>
</dbReference>
<dbReference type="AlphaFoldDB" id="A0A381X1Q2"/>
<dbReference type="Pfam" id="PF00364">
    <property type="entry name" value="Biotin_lipoyl"/>
    <property type="match status" value="1"/>
</dbReference>
<evidence type="ECO:0000313" key="3">
    <source>
        <dbReference type="EMBL" id="SVA58709.1"/>
    </source>
</evidence>
<accession>A0A381X1Q2</accession>
<protein>
    <recommendedName>
        <fullName evidence="2">Lipoyl-binding domain-containing protein</fullName>
    </recommendedName>
</protein>
<dbReference type="InterPro" id="IPR050709">
    <property type="entry name" value="Biotin_Carboxyl_Carrier/Decarb"/>
</dbReference>
<dbReference type="PROSITE" id="PS50968">
    <property type="entry name" value="BIOTINYL_LIPOYL"/>
    <property type="match status" value="1"/>
</dbReference>
<dbReference type="CDD" id="cd06850">
    <property type="entry name" value="biotinyl_domain"/>
    <property type="match status" value="1"/>
</dbReference>
<dbReference type="PANTHER" id="PTHR45266:SF3">
    <property type="entry name" value="OXALOACETATE DECARBOXYLASE ALPHA CHAIN"/>
    <property type="match status" value="1"/>
</dbReference>